<keyword evidence="4" id="KW-1185">Reference proteome</keyword>
<dbReference type="AlphaFoldDB" id="W9XX56"/>
<dbReference type="OrthoDB" id="10644534at2759"/>
<gene>
    <name evidence="3" type="ORF">A1O1_07625</name>
</gene>
<proteinExistence type="predicted"/>
<evidence type="ECO:0000256" key="2">
    <source>
        <dbReference type="SAM" id="Phobius"/>
    </source>
</evidence>
<feature type="compositionally biased region" description="Basic and acidic residues" evidence="1">
    <location>
        <begin position="120"/>
        <end position="131"/>
    </location>
</feature>
<accession>W9XX56</accession>
<comment type="caution">
    <text evidence="3">The sequence shown here is derived from an EMBL/GenBank/DDBJ whole genome shotgun (WGS) entry which is preliminary data.</text>
</comment>
<keyword evidence="2" id="KW-0472">Membrane</keyword>
<sequence>MTIEHEYVIILIFSGLSLAMSDPDNFLPSQSEPLPFTVNKDAVSKNPADAWSLGITLLCLLFVLLLGLAVRKLYERALRKRRVLDGIVYPDSLGQFLAERLANSSHATPQPPGSNVSEEDQARQYREEARGHQRTPHATSSNLPEMSMSANFPARPHSPGSTASEEAELHQIQEAARTNSQSVGSDDPRAAPLTLQEV</sequence>
<dbReference type="EMBL" id="AMWN01000007">
    <property type="protein sequence ID" value="EXJ81561.1"/>
    <property type="molecule type" value="Genomic_DNA"/>
</dbReference>
<reference evidence="3 4" key="1">
    <citation type="submission" date="2013-03" db="EMBL/GenBank/DDBJ databases">
        <title>The Genome Sequence of Capronia coronata CBS 617.96.</title>
        <authorList>
            <consortium name="The Broad Institute Genomics Platform"/>
            <person name="Cuomo C."/>
            <person name="de Hoog S."/>
            <person name="Gorbushina A."/>
            <person name="Walker B."/>
            <person name="Young S.K."/>
            <person name="Zeng Q."/>
            <person name="Gargeya S."/>
            <person name="Fitzgerald M."/>
            <person name="Haas B."/>
            <person name="Abouelleil A."/>
            <person name="Allen A.W."/>
            <person name="Alvarado L."/>
            <person name="Arachchi H.M."/>
            <person name="Berlin A.M."/>
            <person name="Chapman S.B."/>
            <person name="Gainer-Dewar J."/>
            <person name="Goldberg J."/>
            <person name="Griggs A."/>
            <person name="Gujja S."/>
            <person name="Hansen M."/>
            <person name="Howarth C."/>
            <person name="Imamovic A."/>
            <person name="Ireland A."/>
            <person name="Larimer J."/>
            <person name="McCowan C."/>
            <person name="Murphy C."/>
            <person name="Pearson M."/>
            <person name="Poon T.W."/>
            <person name="Priest M."/>
            <person name="Roberts A."/>
            <person name="Saif S."/>
            <person name="Shea T."/>
            <person name="Sisk P."/>
            <person name="Sykes S."/>
            <person name="Wortman J."/>
            <person name="Nusbaum C."/>
            <person name="Birren B."/>
        </authorList>
    </citation>
    <scope>NUCLEOTIDE SEQUENCE [LARGE SCALE GENOMIC DNA]</scope>
    <source>
        <strain evidence="3 4">CBS 617.96</strain>
    </source>
</reference>
<organism evidence="3 4">
    <name type="scientific">Capronia coronata CBS 617.96</name>
    <dbReference type="NCBI Taxonomy" id="1182541"/>
    <lineage>
        <taxon>Eukaryota</taxon>
        <taxon>Fungi</taxon>
        <taxon>Dikarya</taxon>
        <taxon>Ascomycota</taxon>
        <taxon>Pezizomycotina</taxon>
        <taxon>Eurotiomycetes</taxon>
        <taxon>Chaetothyriomycetidae</taxon>
        <taxon>Chaetothyriales</taxon>
        <taxon>Herpotrichiellaceae</taxon>
        <taxon>Capronia</taxon>
    </lineage>
</organism>
<evidence type="ECO:0000313" key="4">
    <source>
        <dbReference type="Proteomes" id="UP000019484"/>
    </source>
</evidence>
<feature type="region of interest" description="Disordered" evidence="1">
    <location>
        <begin position="104"/>
        <end position="198"/>
    </location>
</feature>
<keyword evidence="2" id="KW-0812">Transmembrane</keyword>
<dbReference type="HOGENOM" id="CLU_1377959_0_0_1"/>
<feature type="compositionally biased region" description="Polar residues" evidence="1">
    <location>
        <begin position="104"/>
        <end position="116"/>
    </location>
</feature>
<protein>
    <submittedName>
        <fullName evidence="3">Uncharacterized protein</fullName>
    </submittedName>
</protein>
<name>W9XX56_9EURO</name>
<feature type="compositionally biased region" description="Polar residues" evidence="1">
    <location>
        <begin position="136"/>
        <end position="150"/>
    </location>
</feature>
<feature type="transmembrane region" description="Helical" evidence="2">
    <location>
        <begin position="50"/>
        <end position="70"/>
    </location>
</feature>
<evidence type="ECO:0000256" key="1">
    <source>
        <dbReference type="SAM" id="MobiDB-lite"/>
    </source>
</evidence>
<evidence type="ECO:0000313" key="3">
    <source>
        <dbReference type="EMBL" id="EXJ81561.1"/>
    </source>
</evidence>
<keyword evidence="2" id="KW-1133">Transmembrane helix</keyword>
<dbReference type="GeneID" id="19162481"/>
<dbReference type="RefSeq" id="XP_007726682.1">
    <property type="nucleotide sequence ID" value="XM_007728492.1"/>
</dbReference>
<dbReference type="Proteomes" id="UP000019484">
    <property type="component" value="Unassembled WGS sequence"/>
</dbReference>